<gene>
    <name evidence="2" type="ORF">METZ01_LOCUS295657</name>
</gene>
<dbReference type="InterPro" id="IPR041698">
    <property type="entry name" value="Methyltransf_25"/>
</dbReference>
<sequence>LEINNLVEFVQGEECVDFGCGNGSFSFALLEKGAKSVSGIDWGVDSVKYAQNFAKLKGLADRTAFKVGDVKNTGYQSDQFGFAVSNGVFHHLHECDIPKALREVARVLKPGGWLWYYVDGKGAISMDLWDKTVEILKDVDFLFIERILQLMNISRNKMVHIMDSSSATYIHYDYNEVVSLLSDCGFQNFKRLSGGADTDFDLDVVNNVPFGIEKFGSGNIRVVCQFQN</sequence>
<protein>
    <recommendedName>
        <fullName evidence="1">Methyltransferase domain-containing protein</fullName>
    </recommendedName>
</protein>
<dbReference type="EMBL" id="UINC01090662">
    <property type="protein sequence ID" value="SVC42803.1"/>
    <property type="molecule type" value="Genomic_DNA"/>
</dbReference>
<dbReference type="AlphaFoldDB" id="A0A382M1P3"/>
<organism evidence="2">
    <name type="scientific">marine metagenome</name>
    <dbReference type="NCBI Taxonomy" id="408172"/>
    <lineage>
        <taxon>unclassified sequences</taxon>
        <taxon>metagenomes</taxon>
        <taxon>ecological metagenomes</taxon>
    </lineage>
</organism>
<dbReference type="InterPro" id="IPR029063">
    <property type="entry name" value="SAM-dependent_MTases_sf"/>
</dbReference>
<reference evidence="2" key="1">
    <citation type="submission" date="2018-05" db="EMBL/GenBank/DDBJ databases">
        <authorList>
            <person name="Lanie J.A."/>
            <person name="Ng W.-L."/>
            <person name="Kazmierczak K.M."/>
            <person name="Andrzejewski T.M."/>
            <person name="Davidsen T.M."/>
            <person name="Wayne K.J."/>
            <person name="Tettelin H."/>
            <person name="Glass J.I."/>
            <person name="Rusch D."/>
            <person name="Podicherti R."/>
            <person name="Tsui H.-C.T."/>
            <person name="Winkler M.E."/>
        </authorList>
    </citation>
    <scope>NUCLEOTIDE SEQUENCE</scope>
</reference>
<dbReference type="Pfam" id="PF13649">
    <property type="entry name" value="Methyltransf_25"/>
    <property type="match status" value="1"/>
</dbReference>
<name>A0A382M1P3_9ZZZZ</name>
<evidence type="ECO:0000313" key="2">
    <source>
        <dbReference type="EMBL" id="SVC42803.1"/>
    </source>
</evidence>
<dbReference type="SUPFAM" id="SSF53335">
    <property type="entry name" value="S-adenosyl-L-methionine-dependent methyltransferases"/>
    <property type="match status" value="1"/>
</dbReference>
<feature type="domain" description="Methyltransferase" evidence="1">
    <location>
        <begin position="16"/>
        <end position="112"/>
    </location>
</feature>
<dbReference type="PANTHER" id="PTHR43591">
    <property type="entry name" value="METHYLTRANSFERASE"/>
    <property type="match status" value="1"/>
</dbReference>
<proteinExistence type="predicted"/>
<dbReference type="Gene3D" id="3.40.50.150">
    <property type="entry name" value="Vaccinia Virus protein VP39"/>
    <property type="match status" value="1"/>
</dbReference>
<dbReference type="PANTHER" id="PTHR43591:SF109">
    <property type="entry name" value="METHYLTRANSFERASE TYPE 11 DOMAIN-CONTAINING PROTEIN"/>
    <property type="match status" value="1"/>
</dbReference>
<accession>A0A382M1P3</accession>
<feature type="non-terminal residue" evidence="2">
    <location>
        <position position="1"/>
    </location>
</feature>
<dbReference type="CDD" id="cd02440">
    <property type="entry name" value="AdoMet_MTases"/>
    <property type="match status" value="1"/>
</dbReference>
<evidence type="ECO:0000259" key="1">
    <source>
        <dbReference type="Pfam" id="PF13649"/>
    </source>
</evidence>